<reference evidence="1 2" key="1">
    <citation type="submission" date="2016-10" db="EMBL/GenBank/DDBJ databases">
        <authorList>
            <person name="de Groot N.N."/>
        </authorList>
    </citation>
    <scope>NUCLEOTIDE SEQUENCE [LARGE SCALE GENOMIC DNA]</scope>
    <source>
        <strain evidence="1 2">CGMCC 4.5506</strain>
    </source>
</reference>
<proteinExistence type="predicted"/>
<sequence>MAGLWVLLGTLAAAVVAGIVLSARNGRIRKARTTPIPTAGAAESVGAEQQAATLPEPVSAVLAPGSAVTLVQISTTFCAPCRHARAVLSSLAERTDGLEHVDIDVTDQPSVAHRLGVLRTPTTLAFTSGGGELFRVSGVPKAADLLGALEPHLLPRIERGSHSEGA</sequence>
<gene>
    <name evidence="1" type="ORF">SAMN05421630_106150</name>
</gene>
<keyword evidence="2" id="KW-1185">Reference proteome</keyword>
<dbReference type="Pfam" id="PF00085">
    <property type="entry name" value="Thioredoxin"/>
    <property type="match status" value="1"/>
</dbReference>
<protein>
    <submittedName>
        <fullName evidence="1">Thioredoxin</fullName>
    </submittedName>
</protein>
<dbReference type="InterPro" id="IPR013766">
    <property type="entry name" value="Thioredoxin_domain"/>
</dbReference>
<dbReference type="CDD" id="cd02947">
    <property type="entry name" value="TRX_family"/>
    <property type="match status" value="1"/>
</dbReference>
<dbReference type="InterPro" id="IPR036249">
    <property type="entry name" value="Thioredoxin-like_sf"/>
</dbReference>
<dbReference type="OrthoDB" id="1495530at2"/>
<dbReference type="Proteomes" id="UP000199494">
    <property type="component" value="Unassembled WGS sequence"/>
</dbReference>
<dbReference type="Gene3D" id="3.40.30.10">
    <property type="entry name" value="Glutaredoxin"/>
    <property type="match status" value="1"/>
</dbReference>
<evidence type="ECO:0000313" key="1">
    <source>
        <dbReference type="EMBL" id="SDD15259.1"/>
    </source>
</evidence>
<dbReference type="PROSITE" id="PS51352">
    <property type="entry name" value="THIOREDOXIN_2"/>
    <property type="match status" value="1"/>
</dbReference>
<dbReference type="EMBL" id="FMZE01000006">
    <property type="protein sequence ID" value="SDD15259.1"/>
    <property type="molecule type" value="Genomic_DNA"/>
</dbReference>
<dbReference type="AlphaFoldDB" id="A0A222VXF1"/>
<dbReference type="KEGG" id="pmad:BAY61_30405"/>
<dbReference type="STRING" id="530584.SAMN05421630_106150"/>
<dbReference type="SUPFAM" id="SSF52833">
    <property type="entry name" value="Thioredoxin-like"/>
    <property type="match status" value="1"/>
</dbReference>
<organism evidence="1 2">
    <name type="scientific">Prauserella marina</name>
    <dbReference type="NCBI Taxonomy" id="530584"/>
    <lineage>
        <taxon>Bacteria</taxon>
        <taxon>Bacillati</taxon>
        <taxon>Actinomycetota</taxon>
        <taxon>Actinomycetes</taxon>
        <taxon>Pseudonocardiales</taxon>
        <taxon>Pseudonocardiaceae</taxon>
        <taxon>Prauserella</taxon>
    </lineage>
</organism>
<accession>A0A222VXF1</accession>
<name>A0A222VXF1_9PSEU</name>
<dbReference type="RefSeq" id="WP_091805741.1">
    <property type="nucleotide sequence ID" value="NZ_CP016353.1"/>
</dbReference>
<evidence type="ECO:0000313" key="2">
    <source>
        <dbReference type="Proteomes" id="UP000199494"/>
    </source>
</evidence>